<organism evidence="2 3">
    <name type="scientific">Aporhodopirellula aestuarii</name>
    <dbReference type="NCBI Taxonomy" id="2950107"/>
    <lineage>
        <taxon>Bacteria</taxon>
        <taxon>Pseudomonadati</taxon>
        <taxon>Planctomycetota</taxon>
        <taxon>Planctomycetia</taxon>
        <taxon>Pirellulales</taxon>
        <taxon>Pirellulaceae</taxon>
        <taxon>Aporhodopirellula</taxon>
    </lineage>
</organism>
<feature type="transmembrane region" description="Helical" evidence="1">
    <location>
        <begin position="189"/>
        <end position="206"/>
    </location>
</feature>
<accession>A0ABT0U7V3</accession>
<sequence>MPDTTFPTEAATTRKLPLVLKLAFTAFMAVLVPYYWIEYGPTNFVYFCDIALFLTLAAVWTEKPILASMAAVGITLPQLLWQVDFLGNLMNLPVTGMTGYMFNSEISMFARGLSFFHFWLPILLIGLVMKLGYDRRAFWAWTIVAWAAMLVSYHFLPVPGDALEFANQPRNVNYVYGMSSDAPQGHMPSWAWLSMMLIGLPIAIYLPTHATLLRIASGRKPVVKGVSETA</sequence>
<dbReference type="Proteomes" id="UP001202961">
    <property type="component" value="Unassembled WGS sequence"/>
</dbReference>
<comment type="caution">
    <text evidence="2">The sequence shown here is derived from an EMBL/GenBank/DDBJ whole genome shotgun (WGS) entry which is preliminary data.</text>
</comment>
<feature type="transmembrane region" description="Helical" evidence="1">
    <location>
        <begin position="138"/>
        <end position="156"/>
    </location>
</feature>
<keyword evidence="1" id="KW-1133">Transmembrane helix</keyword>
<keyword evidence="1" id="KW-0812">Transmembrane</keyword>
<keyword evidence="3" id="KW-1185">Reference proteome</keyword>
<reference evidence="2 3" key="1">
    <citation type="journal article" date="2022" name="Syst. Appl. Microbiol.">
        <title>Rhodopirellula aestuarii sp. nov., a novel member of the genus Rhodopirellula isolated from brackish sediments collected in the Tagus River estuary, Portugal.</title>
        <authorList>
            <person name="Vitorino I.R."/>
            <person name="Klimek D."/>
            <person name="Calusinska M."/>
            <person name="Lobo-da-Cunha A."/>
            <person name="Vasconcelos V."/>
            <person name="Lage O.M."/>
        </authorList>
    </citation>
    <scope>NUCLEOTIDE SEQUENCE [LARGE SCALE GENOMIC DNA]</scope>
    <source>
        <strain evidence="2 3">ICT_H3.1</strain>
    </source>
</reference>
<protein>
    <recommendedName>
        <fullName evidence="4">Membrane-associated protein</fullName>
    </recommendedName>
</protein>
<evidence type="ECO:0000256" key="1">
    <source>
        <dbReference type="SAM" id="Phobius"/>
    </source>
</evidence>
<dbReference type="EMBL" id="JAMQBK010000057">
    <property type="protein sequence ID" value="MCM2372887.1"/>
    <property type="molecule type" value="Genomic_DNA"/>
</dbReference>
<evidence type="ECO:0000313" key="3">
    <source>
        <dbReference type="Proteomes" id="UP001202961"/>
    </source>
</evidence>
<feature type="transmembrane region" description="Helical" evidence="1">
    <location>
        <begin position="43"/>
        <end position="60"/>
    </location>
</feature>
<keyword evidence="1" id="KW-0472">Membrane</keyword>
<evidence type="ECO:0000313" key="2">
    <source>
        <dbReference type="EMBL" id="MCM2372887.1"/>
    </source>
</evidence>
<proteinExistence type="predicted"/>
<feature type="transmembrane region" description="Helical" evidence="1">
    <location>
        <begin position="108"/>
        <end position="129"/>
    </location>
</feature>
<gene>
    <name evidence="2" type="ORF">NB063_19925</name>
</gene>
<name>A0ABT0U7V3_9BACT</name>
<evidence type="ECO:0008006" key="4">
    <source>
        <dbReference type="Google" id="ProtNLM"/>
    </source>
</evidence>
<feature type="transmembrane region" description="Helical" evidence="1">
    <location>
        <begin position="18"/>
        <end position="37"/>
    </location>
</feature>
<dbReference type="RefSeq" id="WP_250930521.1">
    <property type="nucleotide sequence ID" value="NZ_JAMQBK010000057.1"/>
</dbReference>